<dbReference type="Gene3D" id="1.25.40.10">
    <property type="entry name" value="Tetratricopeptide repeat domain"/>
    <property type="match status" value="2"/>
</dbReference>
<dbReference type="Proteomes" id="UP001055091">
    <property type="component" value="Unassembled WGS sequence"/>
</dbReference>
<protein>
    <recommendedName>
        <fullName evidence="5">Tetratricopeptide repeat protein</fullName>
    </recommendedName>
</protein>
<keyword evidence="1" id="KW-0677">Repeat</keyword>
<gene>
    <name evidence="3" type="ORF">CE91St55_65960</name>
</gene>
<evidence type="ECO:0000256" key="2">
    <source>
        <dbReference type="ARBA" id="ARBA00022803"/>
    </source>
</evidence>
<evidence type="ECO:0008006" key="5">
    <source>
        <dbReference type="Google" id="ProtNLM"/>
    </source>
</evidence>
<dbReference type="SUPFAM" id="SSF48452">
    <property type="entry name" value="TPR-like"/>
    <property type="match status" value="1"/>
</dbReference>
<dbReference type="EMBL" id="BQNJ01000002">
    <property type="protein sequence ID" value="GKH04615.1"/>
    <property type="molecule type" value="Genomic_DNA"/>
</dbReference>
<dbReference type="SMART" id="SM00028">
    <property type="entry name" value="TPR"/>
    <property type="match status" value="6"/>
</dbReference>
<evidence type="ECO:0000313" key="3">
    <source>
        <dbReference type="EMBL" id="GKH04615.1"/>
    </source>
</evidence>
<dbReference type="InterPro" id="IPR019734">
    <property type="entry name" value="TPR_rpt"/>
</dbReference>
<dbReference type="AlphaFoldDB" id="A0AA37N5Y0"/>
<sequence>MNSYSRVKTGYNKKKIKVLILTAGLCMGLTVGCGKSENKYTYRDAGIEALNAGDYESAIASFDEAINASNALVGAFDIDVLKYRAEAEYRAADYQAASDTYGILIQVDQERPEYLNMRCVSRAQTGDLNGALEDYKRASELDTEKNAPGRAEALLAAGAALENQGAAAEAMALYESAKAEGIESAELYNRMGLCKFGEKDYETAITCFAQGVLKPDAASVPDLIYNQAVAYEYKGDFDKARELMEQYVAGNSSDEEAARELEFLKSR</sequence>
<proteinExistence type="predicted"/>
<dbReference type="Pfam" id="PF13174">
    <property type="entry name" value="TPR_6"/>
    <property type="match status" value="1"/>
</dbReference>
<evidence type="ECO:0000313" key="4">
    <source>
        <dbReference type="Proteomes" id="UP001055091"/>
    </source>
</evidence>
<name>A0AA37N5Y0_9FIRM</name>
<dbReference type="Pfam" id="PF13181">
    <property type="entry name" value="TPR_8"/>
    <property type="match status" value="1"/>
</dbReference>
<dbReference type="InterPro" id="IPR011990">
    <property type="entry name" value="TPR-like_helical_dom_sf"/>
</dbReference>
<evidence type="ECO:0000256" key="1">
    <source>
        <dbReference type="ARBA" id="ARBA00022737"/>
    </source>
</evidence>
<reference evidence="3" key="1">
    <citation type="submission" date="2022-01" db="EMBL/GenBank/DDBJ databases">
        <title>Novel bile acid biosynthetic pathways are enriched in the microbiome of centenarians.</title>
        <authorList>
            <person name="Sato Y."/>
            <person name="Atarashi K."/>
            <person name="Plichta R.D."/>
            <person name="Arai Y."/>
            <person name="Sasajima S."/>
            <person name="Kearney M.S."/>
            <person name="Suda W."/>
            <person name="Takeshita K."/>
            <person name="Sasaki T."/>
            <person name="Okamoto S."/>
            <person name="Skelly N.A."/>
            <person name="Okamura Y."/>
            <person name="Vlamakis H."/>
            <person name="Li Y."/>
            <person name="Tanoue T."/>
            <person name="Takei H."/>
            <person name="Nittono H."/>
            <person name="Narushima S."/>
            <person name="Irie J."/>
            <person name="Itoh H."/>
            <person name="Moriya K."/>
            <person name="Sugiura Y."/>
            <person name="Suematsu M."/>
            <person name="Moritoki N."/>
            <person name="Shibata S."/>
            <person name="Littman R.D."/>
            <person name="Fischbach A.M."/>
            <person name="Uwamino Y."/>
            <person name="Inoue T."/>
            <person name="Honda A."/>
            <person name="Hattori M."/>
            <person name="Murai T."/>
            <person name="Xavier J.R."/>
            <person name="Hirose N."/>
            <person name="Honda K."/>
        </authorList>
    </citation>
    <scope>NUCLEOTIDE SEQUENCE</scope>
    <source>
        <strain evidence="3">CE91-St55</strain>
    </source>
</reference>
<organism evidence="3 4">
    <name type="scientific">Hungatella hathewayi</name>
    <dbReference type="NCBI Taxonomy" id="154046"/>
    <lineage>
        <taxon>Bacteria</taxon>
        <taxon>Bacillati</taxon>
        <taxon>Bacillota</taxon>
        <taxon>Clostridia</taxon>
        <taxon>Lachnospirales</taxon>
        <taxon>Lachnospiraceae</taxon>
        <taxon>Hungatella</taxon>
    </lineage>
</organism>
<dbReference type="RefSeq" id="WP_244053187.1">
    <property type="nucleotide sequence ID" value="NZ_BQNJ01000002.1"/>
</dbReference>
<dbReference type="PANTHER" id="PTHR44186:SF1">
    <property type="entry name" value="BARDET-BIEDL SYNDROME 4 PROTEIN"/>
    <property type="match status" value="1"/>
</dbReference>
<dbReference type="Pfam" id="PF13432">
    <property type="entry name" value="TPR_16"/>
    <property type="match status" value="1"/>
</dbReference>
<dbReference type="PANTHER" id="PTHR44186">
    <property type="match status" value="1"/>
</dbReference>
<comment type="caution">
    <text evidence="3">The sequence shown here is derived from an EMBL/GenBank/DDBJ whole genome shotgun (WGS) entry which is preliminary data.</text>
</comment>
<keyword evidence="2" id="KW-0802">TPR repeat</keyword>
<dbReference type="PROSITE" id="PS51257">
    <property type="entry name" value="PROKAR_LIPOPROTEIN"/>
    <property type="match status" value="1"/>
</dbReference>
<accession>A0AA37N5Y0</accession>